<proteinExistence type="predicted"/>
<accession>A0ABU6CTL9</accession>
<reference evidence="2" key="1">
    <citation type="submission" date="2023-07" db="EMBL/GenBank/DDBJ databases">
        <title>The carbon used by Thiothrix.</title>
        <authorList>
            <person name="Chen L."/>
        </authorList>
    </citation>
    <scope>NUCLEOTIDE SEQUENCE [LARGE SCALE GENOMIC DNA]</scope>
</reference>
<dbReference type="EMBL" id="JAYMYJ010000030">
    <property type="protein sequence ID" value="MEB4590172.1"/>
    <property type="molecule type" value="Genomic_DNA"/>
</dbReference>
<sequence>MAVPTTVTLDAAARFAMAVDPFTFTGWTLGQDACHPNLPGQKASIQLCRFQLI</sequence>
<reference evidence="1 2" key="2">
    <citation type="submission" date="2024-01" db="EMBL/GenBank/DDBJ databases">
        <authorList>
            <person name="Xie X."/>
        </authorList>
    </citation>
    <scope>NUCLEOTIDE SEQUENCE [LARGE SCALE GENOMIC DNA]</scope>
    <source>
        <strain evidence="1">SCUT-1</strain>
    </source>
</reference>
<dbReference type="Proteomes" id="UP001308005">
    <property type="component" value="Unassembled WGS sequence"/>
</dbReference>
<evidence type="ECO:0000313" key="2">
    <source>
        <dbReference type="Proteomes" id="UP001308005"/>
    </source>
</evidence>
<evidence type="ECO:0000313" key="1">
    <source>
        <dbReference type="EMBL" id="MEB4590172.1"/>
    </source>
</evidence>
<gene>
    <name evidence="1" type="ORF">VSS37_04190</name>
</gene>
<comment type="caution">
    <text evidence="1">The sequence shown here is derived from an EMBL/GenBank/DDBJ whole genome shotgun (WGS) entry which is preliminary data.</text>
</comment>
<name>A0ABU6CTL9_9GAMM</name>
<organism evidence="1 2">
    <name type="scientific">Candidatus Thiothrix phosphatis</name>
    <dbReference type="NCBI Taxonomy" id="3112415"/>
    <lineage>
        <taxon>Bacteria</taxon>
        <taxon>Pseudomonadati</taxon>
        <taxon>Pseudomonadota</taxon>
        <taxon>Gammaproteobacteria</taxon>
        <taxon>Thiotrichales</taxon>
        <taxon>Thiotrichaceae</taxon>
        <taxon>Thiothrix</taxon>
    </lineage>
</organism>
<keyword evidence="2" id="KW-1185">Reference proteome</keyword>
<protein>
    <submittedName>
        <fullName evidence="1">Uncharacterized protein</fullName>
    </submittedName>
</protein>